<proteinExistence type="predicted"/>
<accession>A0A3P6D7I1</accession>
<evidence type="ECO:0000313" key="1">
    <source>
        <dbReference type="EMBL" id="VDD23060.1"/>
    </source>
</evidence>
<sequence>MDSFHLPLRFSIYKSLFIVYISIKIHKILSSNYLDGIQRQLYIYCCLGDCGET</sequence>
<organism evidence="1">
    <name type="scientific">Brassica oleracea</name>
    <name type="common">Wild cabbage</name>
    <dbReference type="NCBI Taxonomy" id="3712"/>
    <lineage>
        <taxon>Eukaryota</taxon>
        <taxon>Viridiplantae</taxon>
        <taxon>Streptophyta</taxon>
        <taxon>Embryophyta</taxon>
        <taxon>Tracheophyta</taxon>
        <taxon>Spermatophyta</taxon>
        <taxon>Magnoliopsida</taxon>
        <taxon>eudicotyledons</taxon>
        <taxon>Gunneridae</taxon>
        <taxon>Pentapetalae</taxon>
        <taxon>rosids</taxon>
        <taxon>malvids</taxon>
        <taxon>Brassicales</taxon>
        <taxon>Brassicaceae</taxon>
        <taxon>Brassiceae</taxon>
        <taxon>Brassica</taxon>
    </lineage>
</organism>
<name>A0A3P6D7I1_BRAOL</name>
<dbReference type="AlphaFoldDB" id="A0A3P6D7I1"/>
<protein>
    <submittedName>
        <fullName evidence="1">Uncharacterized protein</fullName>
    </submittedName>
</protein>
<reference evidence="1" key="1">
    <citation type="submission" date="2018-11" db="EMBL/GenBank/DDBJ databases">
        <authorList>
            <consortium name="Genoscope - CEA"/>
            <person name="William W."/>
        </authorList>
    </citation>
    <scope>NUCLEOTIDE SEQUENCE</scope>
</reference>
<dbReference type="EMBL" id="LR031874">
    <property type="protein sequence ID" value="VDD23060.1"/>
    <property type="molecule type" value="Genomic_DNA"/>
</dbReference>
<gene>
    <name evidence="1" type="ORF">BOLC2T09226H</name>
</gene>